<organism evidence="1 2">
    <name type="scientific">Aspergillus sclerotialis</name>
    <dbReference type="NCBI Taxonomy" id="2070753"/>
    <lineage>
        <taxon>Eukaryota</taxon>
        <taxon>Fungi</taxon>
        <taxon>Dikarya</taxon>
        <taxon>Ascomycota</taxon>
        <taxon>Pezizomycotina</taxon>
        <taxon>Eurotiomycetes</taxon>
        <taxon>Eurotiomycetidae</taxon>
        <taxon>Eurotiales</taxon>
        <taxon>Aspergillaceae</taxon>
        <taxon>Aspergillus</taxon>
        <taxon>Aspergillus subgen. Polypaecilum</taxon>
    </lineage>
</organism>
<dbReference type="AlphaFoldDB" id="A0A3A2ZHE2"/>
<comment type="caution">
    <text evidence="1">The sequence shown here is derived from an EMBL/GenBank/DDBJ whole genome shotgun (WGS) entry which is preliminary data.</text>
</comment>
<feature type="non-terminal residue" evidence="1">
    <location>
        <position position="103"/>
    </location>
</feature>
<keyword evidence="2" id="KW-1185">Reference proteome</keyword>
<dbReference type="EMBL" id="MVGC01003279">
    <property type="protein sequence ID" value="RJE16671.1"/>
    <property type="molecule type" value="Genomic_DNA"/>
</dbReference>
<gene>
    <name evidence="1" type="ORF">PHISCL_10992</name>
</gene>
<evidence type="ECO:0000313" key="2">
    <source>
        <dbReference type="Proteomes" id="UP000266188"/>
    </source>
</evidence>
<name>A0A3A2ZHE2_9EURO</name>
<evidence type="ECO:0000313" key="1">
    <source>
        <dbReference type="EMBL" id="RJE16671.1"/>
    </source>
</evidence>
<proteinExistence type="predicted"/>
<dbReference type="OrthoDB" id="21416at2759"/>
<dbReference type="Proteomes" id="UP000266188">
    <property type="component" value="Unassembled WGS sequence"/>
</dbReference>
<reference evidence="2" key="1">
    <citation type="submission" date="2017-02" db="EMBL/GenBank/DDBJ databases">
        <authorList>
            <person name="Tafer H."/>
            <person name="Lopandic K."/>
        </authorList>
    </citation>
    <scope>NUCLEOTIDE SEQUENCE [LARGE SCALE GENOMIC DNA]</scope>
    <source>
        <strain evidence="2">CBS 366.77</strain>
    </source>
</reference>
<accession>A0A3A2ZHE2</accession>
<sequence>MRRDKPSEELVKTRGLDGLDPQEFPLYRAAQATSLPFYREPQTQDLKTGNKLVQVLLAHGANPFAKFSRRIADDNGVSDTDTKDPEGYEECTVVHELLCEKGL</sequence>
<protein>
    <submittedName>
        <fullName evidence="1">Uncharacterized protein</fullName>
    </submittedName>
</protein>